<dbReference type="SUPFAM" id="SSF46785">
    <property type="entry name" value="Winged helix' DNA-binding domain"/>
    <property type="match status" value="1"/>
</dbReference>
<keyword evidence="6" id="KW-1185">Reference proteome</keyword>
<dbReference type="Gene3D" id="1.10.10.10">
    <property type="entry name" value="Winged helix-like DNA-binding domain superfamily/Winged helix DNA-binding domain"/>
    <property type="match status" value="1"/>
</dbReference>
<dbReference type="InterPro" id="IPR036390">
    <property type="entry name" value="WH_DNA-bd_sf"/>
</dbReference>
<gene>
    <name evidence="5" type="ORF">HNR53_003058</name>
</gene>
<reference evidence="5 6" key="1">
    <citation type="submission" date="2020-08" db="EMBL/GenBank/DDBJ databases">
        <title>Genomic Encyclopedia of Type Strains, Phase IV (KMG-IV): sequencing the most valuable type-strain genomes for metagenomic binning, comparative biology and taxonomic classification.</title>
        <authorList>
            <person name="Goeker M."/>
        </authorList>
    </citation>
    <scope>NUCLEOTIDE SEQUENCE [LARGE SCALE GENOMIC DNA]</scope>
    <source>
        <strain evidence="5 6">DSM 5391</strain>
    </source>
</reference>
<dbReference type="GO" id="GO:0003700">
    <property type="term" value="F:DNA-binding transcription factor activity"/>
    <property type="evidence" value="ECO:0007669"/>
    <property type="project" value="InterPro"/>
</dbReference>
<protein>
    <submittedName>
        <fullName evidence="5">Putative ArsR family transcriptional regulator</fullName>
    </submittedName>
</protein>
<evidence type="ECO:0000256" key="3">
    <source>
        <dbReference type="ARBA" id="ARBA00023163"/>
    </source>
</evidence>
<evidence type="ECO:0000313" key="6">
    <source>
        <dbReference type="Proteomes" id="UP000531594"/>
    </source>
</evidence>
<dbReference type="Pfam" id="PF08220">
    <property type="entry name" value="HTH_DeoR"/>
    <property type="match status" value="1"/>
</dbReference>
<proteinExistence type="predicted"/>
<dbReference type="InterPro" id="IPR011991">
    <property type="entry name" value="ArsR-like_HTH"/>
</dbReference>
<organism evidence="5 6">
    <name type="scientific">Bacillus benzoevorans</name>
    <dbReference type="NCBI Taxonomy" id="1456"/>
    <lineage>
        <taxon>Bacteria</taxon>
        <taxon>Bacillati</taxon>
        <taxon>Bacillota</taxon>
        <taxon>Bacilli</taxon>
        <taxon>Bacillales</taxon>
        <taxon>Bacillaceae</taxon>
        <taxon>Bacillus</taxon>
    </lineage>
</organism>
<dbReference type="Proteomes" id="UP000531594">
    <property type="component" value="Unassembled WGS sequence"/>
</dbReference>
<dbReference type="AlphaFoldDB" id="A0A7X0LXG6"/>
<keyword evidence="3" id="KW-0804">Transcription</keyword>
<dbReference type="SMART" id="SM00420">
    <property type="entry name" value="HTH_DEOR"/>
    <property type="match status" value="1"/>
</dbReference>
<evidence type="ECO:0000313" key="5">
    <source>
        <dbReference type="EMBL" id="MBB6446399.1"/>
    </source>
</evidence>
<dbReference type="PROSITE" id="PS51000">
    <property type="entry name" value="HTH_DEOR_2"/>
    <property type="match status" value="1"/>
</dbReference>
<name>A0A7X0LXG6_9BACI</name>
<dbReference type="GO" id="GO:0003677">
    <property type="term" value="F:DNA binding"/>
    <property type="evidence" value="ECO:0007669"/>
    <property type="project" value="UniProtKB-KW"/>
</dbReference>
<accession>A0A7X0LXG6</accession>
<keyword evidence="2" id="KW-0238">DNA-binding</keyword>
<keyword evidence="1" id="KW-0805">Transcription regulation</keyword>
<dbReference type="EMBL" id="JACHGK010000011">
    <property type="protein sequence ID" value="MBB6446399.1"/>
    <property type="molecule type" value="Genomic_DNA"/>
</dbReference>
<evidence type="ECO:0000256" key="2">
    <source>
        <dbReference type="ARBA" id="ARBA00023125"/>
    </source>
</evidence>
<dbReference type="PANTHER" id="PTHR38600">
    <property type="entry name" value="TRANSCRIPTIONAL REGULATORY PROTEIN"/>
    <property type="match status" value="1"/>
</dbReference>
<dbReference type="PANTHER" id="PTHR38600:SF2">
    <property type="entry name" value="SLL0088 PROTEIN"/>
    <property type="match status" value="1"/>
</dbReference>
<dbReference type="InterPro" id="IPR001034">
    <property type="entry name" value="DeoR_HTH"/>
</dbReference>
<dbReference type="CDD" id="cd00090">
    <property type="entry name" value="HTH_ARSR"/>
    <property type="match status" value="1"/>
</dbReference>
<dbReference type="InterPro" id="IPR036388">
    <property type="entry name" value="WH-like_DNA-bd_sf"/>
</dbReference>
<sequence>MDPTKKSTKDKILELLKKDGLLSVNDLTERLNITHMAVRKHLTQLEKDALIQVSELKQPVGRPLRIYSLTEIGERLFSKNYEGITLEFLRYLQELHGPESIDILFNKREERMTTELSTKLNPFSKTEKVKQLTRLQNEKGYMADLIQTAPETFELIEHNCPILAVAQVYTIACTCETNMLKKVLQTDNITRESCKTDGSHHCRFSIKFK</sequence>
<comment type="caution">
    <text evidence="5">The sequence shown here is derived from an EMBL/GenBank/DDBJ whole genome shotgun (WGS) entry which is preliminary data.</text>
</comment>
<dbReference type="RefSeq" id="WP_184527387.1">
    <property type="nucleotide sequence ID" value="NZ_JACHGK010000011.1"/>
</dbReference>
<evidence type="ECO:0000256" key="1">
    <source>
        <dbReference type="ARBA" id="ARBA00023015"/>
    </source>
</evidence>
<evidence type="ECO:0000259" key="4">
    <source>
        <dbReference type="PROSITE" id="PS51000"/>
    </source>
</evidence>
<feature type="domain" description="HTH deoR-type" evidence="4">
    <location>
        <begin position="5"/>
        <end position="72"/>
    </location>
</feature>